<accession>A0A942UWP5</accession>
<sequence length="163" mass="18276">MGLFSKKNKDDNVVSTQVKFFDGLDLFFKGELVELSYNKEEKKVIIESKFKDKRTGEKKKANLSVDKIKRAEFLNEQEIIEKQKSVGGRAVVGALALGPLGAVIGGMTGIGKKEKKGKLNQYIIINYDEDKVLSFELPPTNFSFIKVMNAINNDIKVESEIEL</sequence>
<gene>
    <name evidence="1" type="ORF">GOQ27_07000</name>
</gene>
<dbReference type="RefSeq" id="WP_203366132.1">
    <property type="nucleotide sequence ID" value="NZ_WSFT01000029.1"/>
</dbReference>
<evidence type="ECO:0000313" key="1">
    <source>
        <dbReference type="EMBL" id="MBS4538204.1"/>
    </source>
</evidence>
<name>A0A942UWP5_9FIRM</name>
<dbReference type="Proteomes" id="UP000724672">
    <property type="component" value="Unassembled WGS sequence"/>
</dbReference>
<comment type="caution">
    <text evidence="1">The sequence shown here is derived from an EMBL/GenBank/DDBJ whole genome shotgun (WGS) entry which is preliminary data.</text>
</comment>
<dbReference type="AlphaFoldDB" id="A0A942UWP5"/>
<dbReference type="EMBL" id="WSFT01000029">
    <property type="protein sequence ID" value="MBS4538204.1"/>
    <property type="molecule type" value="Genomic_DNA"/>
</dbReference>
<evidence type="ECO:0000313" key="2">
    <source>
        <dbReference type="Proteomes" id="UP000724672"/>
    </source>
</evidence>
<organism evidence="1 2">
    <name type="scientific">Anaeromonas frigoriresistens</name>
    <dbReference type="NCBI Taxonomy" id="2683708"/>
    <lineage>
        <taxon>Bacteria</taxon>
        <taxon>Bacillati</taxon>
        <taxon>Bacillota</taxon>
        <taxon>Tissierellia</taxon>
        <taxon>Tissierellales</taxon>
        <taxon>Thermohalobacteraceae</taxon>
        <taxon>Anaeromonas</taxon>
    </lineage>
</organism>
<proteinExistence type="predicted"/>
<reference evidence="1" key="1">
    <citation type="submission" date="2019-12" db="EMBL/GenBank/DDBJ databases">
        <title>Clostridiaceae gen. nov. sp. nov., isolated from sediment in Xinjiang, China.</title>
        <authorList>
            <person name="Zhang R."/>
        </authorList>
    </citation>
    <scope>NUCLEOTIDE SEQUENCE</scope>
    <source>
        <strain evidence="1">D2Q-11</strain>
    </source>
</reference>
<keyword evidence="2" id="KW-1185">Reference proteome</keyword>
<protein>
    <submittedName>
        <fullName evidence="1">Uncharacterized protein</fullName>
    </submittedName>
</protein>